<keyword evidence="3" id="KW-1185">Reference proteome</keyword>
<feature type="compositionally biased region" description="Basic and acidic residues" evidence="1">
    <location>
        <begin position="1"/>
        <end position="11"/>
    </location>
</feature>
<comment type="caution">
    <text evidence="2">The sequence shown here is derived from an EMBL/GenBank/DDBJ whole genome shotgun (WGS) entry which is preliminary data.</text>
</comment>
<dbReference type="Proteomes" id="UP000247973">
    <property type="component" value="Unassembled WGS sequence"/>
</dbReference>
<organism evidence="2 3">
    <name type="scientific">Dysgonomonas alginatilytica</name>
    <dbReference type="NCBI Taxonomy" id="1605892"/>
    <lineage>
        <taxon>Bacteria</taxon>
        <taxon>Pseudomonadati</taxon>
        <taxon>Bacteroidota</taxon>
        <taxon>Bacteroidia</taxon>
        <taxon>Bacteroidales</taxon>
        <taxon>Dysgonomonadaceae</taxon>
        <taxon>Dysgonomonas</taxon>
    </lineage>
</organism>
<accession>A0A2V3PJ95</accession>
<dbReference type="RefSeq" id="WP_110312713.1">
    <property type="nucleotide sequence ID" value="NZ_QICL01000052.1"/>
</dbReference>
<evidence type="ECO:0000256" key="1">
    <source>
        <dbReference type="SAM" id="MobiDB-lite"/>
    </source>
</evidence>
<protein>
    <submittedName>
        <fullName evidence="2">Uncharacterized protein</fullName>
    </submittedName>
</protein>
<dbReference type="OrthoDB" id="1107412at2"/>
<gene>
    <name evidence="2" type="ORF">CLV62_15213</name>
</gene>
<proteinExistence type="predicted"/>
<reference evidence="2 3" key="1">
    <citation type="submission" date="2018-03" db="EMBL/GenBank/DDBJ databases">
        <title>Genomic Encyclopedia of Archaeal and Bacterial Type Strains, Phase II (KMG-II): from individual species to whole genera.</title>
        <authorList>
            <person name="Goeker M."/>
        </authorList>
    </citation>
    <scope>NUCLEOTIDE SEQUENCE [LARGE SCALE GENOMIC DNA]</scope>
    <source>
        <strain evidence="2 3">DSM 100214</strain>
    </source>
</reference>
<evidence type="ECO:0000313" key="3">
    <source>
        <dbReference type="Proteomes" id="UP000247973"/>
    </source>
</evidence>
<dbReference type="EMBL" id="QICL01000052">
    <property type="protein sequence ID" value="PXV57429.1"/>
    <property type="molecule type" value="Genomic_DNA"/>
</dbReference>
<sequence length="116" mass="13578">MKNNIREKPEQENQETGKIGQTNLKQSLEEFAKLLFKLRVGEKYDFIFDEDRSVTWGVTRIDLFDAKLIIFSYYGGGDSFLHDITHDTDHKELLDVIKRKLADYTKAFIFLSDIGR</sequence>
<evidence type="ECO:0000313" key="2">
    <source>
        <dbReference type="EMBL" id="PXV57429.1"/>
    </source>
</evidence>
<name>A0A2V3PJ95_9BACT</name>
<feature type="region of interest" description="Disordered" evidence="1">
    <location>
        <begin position="1"/>
        <end position="21"/>
    </location>
</feature>
<dbReference type="AlphaFoldDB" id="A0A2V3PJ95"/>